<dbReference type="PROSITE" id="PS51257">
    <property type="entry name" value="PROKAR_LIPOPROTEIN"/>
    <property type="match status" value="1"/>
</dbReference>
<protein>
    <submittedName>
        <fullName evidence="1">Uncharacterized protein</fullName>
    </submittedName>
</protein>
<dbReference type="RefSeq" id="WP_115152017.1">
    <property type="nucleotide sequence ID" value="NZ_UGPP01000001.1"/>
</dbReference>
<organism evidence="1 2">
    <name type="scientific">Megamonas hypermegale</name>
    <dbReference type="NCBI Taxonomy" id="158847"/>
    <lineage>
        <taxon>Bacteria</taxon>
        <taxon>Bacillati</taxon>
        <taxon>Bacillota</taxon>
        <taxon>Negativicutes</taxon>
        <taxon>Selenomonadales</taxon>
        <taxon>Selenomonadaceae</taxon>
        <taxon>Megamonas</taxon>
    </lineage>
</organism>
<accession>A0A378NTY9</accession>
<gene>
    <name evidence="1" type="ORF">NCTC10571_02019</name>
</gene>
<reference evidence="1 2" key="1">
    <citation type="submission" date="2018-06" db="EMBL/GenBank/DDBJ databases">
        <authorList>
            <consortium name="Pathogen Informatics"/>
            <person name="Doyle S."/>
        </authorList>
    </citation>
    <scope>NUCLEOTIDE SEQUENCE [LARGE SCALE GENOMIC DNA]</scope>
    <source>
        <strain evidence="1 2">NCTC10571</strain>
    </source>
</reference>
<name>A0A378NTY9_9FIRM</name>
<dbReference type="EMBL" id="UGPP01000001">
    <property type="protein sequence ID" value="STY71843.1"/>
    <property type="molecule type" value="Genomic_DNA"/>
</dbReference>
<evidence type="ECO:0000313" key="2">
    <source>
        <dbReference type="Proteomes" id="UP000255234"/>
    </source>
</evidence>
<evidence type="ECO:0000313" key="1">
    <source>
        <dbReference type="EMBL" id="STY71843.1"/>
    </source>
</evidence>
<dbReference type="Proteomes" id="UP000255234">
    <property type="component" value="Unassembled WGS sequence"/>
</dbReference>
<dbReference type="AlphaFoldDB" id="A0A378NTY9"/>
<proteinExistence type="predicted"/>
<sequence length="133" mass="15344">MHRLKQRYLMVFIALLTLSSVMFSGCSLLEDKHVTLVKEGTMEIVPTVKIGKAFDQFFSDGKWEYFVATDNSKVVEFTGTCRWQDKPAKAKVQFVILNDTRFQLWTIEINGDNMRDSDAIAVMKKILTQYHAK</sequence>